<reference evidence="2" key="1">
    <citation type="submission" date="2023-07" db="EMBL/GenBank/DDBJ databases">
        <title>Dyadobacter sp. nov 'subterranea' isolated from contaminted grondwater.</title>
        <authorList>
            <person name="Szabo I."/>
            <person name="Al-Omari J."/>
            <person name="Szerdahelyi S.G."/>
            <person name="Rado J."/>
        </authorList>
    </citation>
    <scope>NUCLEOTIDE SEQUENCE [LARGE SCALE GENOMIC DNA]</scope>
    <source>
        <strain evidence="2">UP-52</strain>
    </source>
</reference>
<keyword evidence="2" id="KW-1185">Reference proteome</keyword>
<name>A0ABR9W9E6_9BACT</name>
<dbReference type="Proteomes" id="UP000634134">
    <property type="component" value="Unassembled WGS sequence"/>
</dbReference>
<dbReference type="EMBL" id="JACYGY010000001">
    <property type="protein sequence ID" value="MBE9462062.1"/>
    <property type="molecule type" value="Genomic_DNA"/>
</dbReference>
<proteinExistence type="predicted"/>
<comment type="caution">
    <text evidence="1">The sequence shown here is derived from an EMBL/GenBank/DDBJ whole genome shotgun (WGS) entry which is preliminary data.</text>
</comment>
<accession>A0ABR9W9E6</accession>
<evidence type="ECO:0008006" key="3">
    <source>
        <dbReference type="Google" id="ProtNLM"/>
    </source>
</evidence>
<dbReference type="RefSeq" id="WP_194120293.1">
    <property type="nucleotide sequence ID" value="NZ_JACYGY010000001.1"/>
</dbReference>
<sequence>MDTNINRVATELNEWKAREERFEKIFSPSILKDPAFLREKLSFYNHVQAKYGQSANDEEKITLRILAGQRMELRDQLYPSLLRKLYHFITRPFEEKRIQQQATQKQQGNLRALGDLMKKHGFDPAPDKLFAHVNQGQKSFTIPISHFVSESEKINYNLSFSKQHDGTYRFDHYQASLQSAKDSRQVVSQVFKTDAKDAIRAEQAQHLLAGRALMREGFDHSGAPKPKWIQLDFTDKDPSGNHKIKQFLHSYGFELEKATERLLQNQHISQENKQNFLEALQRGERQPLTITRGNDSVKLFVEANPQFKTVNIFDEHAKKISIGEALGEKAIKEQIRALAPKQQLSSHRSKKNGVSI</sequence>
<evidence type="ECO:0000313" key="1">
    <source>
        <dbReference type="EMBL" id="MBE9462062.1"/>
    </source>
</evidence>
<gene>
    <name evidence="1" type="ORF">IEE83_09230</name>
</gene>
<evidence type="ECO:0000313" key="2">
    <source>
        <dbReference type="Proteomes" id="UP000634134"/>
    </source>
</evidence>
<protein>
    <recommendedName>
        <fullName evidence="3">DUF3945 domain-containing protein</fullName>
    </recommendedName>
</protein>
<organism evidence="1 2">
    <name type="scientific">Dyadobacter subterraneus</name>
    <dbReference type="NCBI Taxonomy" id="2773304"/>
    <lineage>
        <taxon>Bacteria</taxon>
        <taxon>Pseudomonadati</taxon>
        <taxon>Bacteroidota</taxon>
        <taxon>Cytophagia</taxon>
        <taxon>Cytophagales</taxon>
        <taxon>Spirosomataceae</taxon>
        <taxon>Dyadobacter</taxon>
    </lineage>
</organism>